<keyword evidence="9" id="KW-0325">Glycoprotein</keyword>
<keyword evidence="7" id="KW-0472">Membrane</keyword>
<dbReference type="Ensembl" id="ENSMMOT00000016072.1">
    <property type="protein sequence ID" value="ENSMMOP00000015806.1"/>
    <property type="gene ID" value="ENSMMOG00000012058.1"/>
</dbReference>
<keyword evidence="5" id="KW-0130">Cell adhesion</keyword>
<evidence type="ECO:0000256" key="2">
    <source>
        <dbReference type="ARBA" id="ARBA00022692"/>
    </source>
</evidence>
<feature type="domain" description="Ig-like" evidence="11">
    <location>
        <begin position="99"/>
        <end position="204"/>
    </location>
</feature>
<evidence type="ECO:0000256" key="4">
    <source>
        <dbReference type="ARBA" id="ARBA00022737"/>
    </source>
</evidence>
<keyword evidence="6" id="KW-1133">Transmembrane helix</keyword>
<dbReference type="InterPro" id="IPR013162">
    <property type="entry name" value="CD80_C2-set"/>
</dbReference>
<dbReference type="Pfam" id="PF08205">
    <property type="entry name" value="C2-set_2"/>
    <property type="match status" value="1"/>
</dbReference>
<keyword evidence="3" id="KW-0732">Signal</keyword>
<feature type="domain" description="Ig-like" evidence="11">
    <location>
        <begin position="273"/>
        <end position="357"/>
    </location>
</feature>
<sequence>MPSIGANASCPIELSPSIVVVRYGDPISINCSTSESQLEGLGWESTVNGISLKHVNHLTWTTERLTKWTLSPLCFFNPSLNSSFQQCSEKAKVVQYTFPETIDISSSAGPHVEMREMKEYNITCHIDNVAPIQNLTVRWYRGDVIVQTQSFNNSSLIPKPVNATAVFPLTPTRKENGTTFRCEAHLDLGPDGPEAVLSQEYKVTVQYGEEVHRPETLRRSDAGQYIISASNTLLSVNVTVDIYVICTYIYSLARMIFLLSLWLTLFELLPPDPPSQIAELEDSEVDVGSKTRLKCSSVGNPRPKYIWNYYRTDNVMEENEDGVSRLIIHNASAHNMGSYTCHAWNDIGNVSKTVRVTVKGKVKCDGLMQTLTELIYPE</sequence>
<keyword evidence="10" id="KW-0393">Immunoglobulin domain</keyword>
<evidence type="ECO:0000313" key="12">
    <source>
        <dbReference type="Ensembl" id="ENSMMOP00000015806.1"/>
    </source>
</evidence>
<evidence type="ECO:0000256" key="5">
    <source>
        <dbReference type="ARBA" id="ARBA00022889"/>
    </source>
</evidence>
<evidence type="ECO:0000256" key="10">
    <source>
        <dbReference type="ARBA" id="ARBA00023319"/>
    </source>
</evidence>
<dbReference type="STRING" id="94237.ENSMMOP00000015806"/>
<dbReference type="PRINTS" id="PR01472">
    <property type="entry name" value="ICAMVCAM1"/>
</dbReference>
<evidence type="ECO:0000259" key="11">
    <source>
        <dbReference type="PROSITE" id="PS50835"/>
    </source>
</evidence>
<name>A0A3Q3WF45_MOLML</name>
<dbReference type="GO" id="GO:0016020">
    <property type="term" value="C:membrane"/>
    <property type="evidence" value="ECO:0007669"/>
    <property type="project" value="UniProtKB-SubCell"/>
</dbReference>
<evidence type="ECO:0000313" key="13">
    <source>
        <dbReference type="Proteomes" id="UP000261620"/>
    </source>
</evidence>
<evidence type="ECO:0000256" key="3">
    <source>
        <dbReference type="ARBA" id="ARBA00022729"/>
    </source>
</evidence>
<dbReference type="Proteomes" id="UP000261620">
    <property type="component" value="Unplaced"/>
</dbReference>
<protein>
    <recommendedName>
        <fullName evidence="11">Ig-like domain-containing protein</fullName>
    </recommendedName>
</protein>
<dbReference type="PANTHER" id="PTHR13771:SF9">
    <property type="entry name" value="INTERCELLULAR ADHESION MOLECULE 5"/>
    <property type="match status" value="1"/>
</dbReference>
<dbReference type="InterPro" id="IPR003599">
    <property type="entry name" value="Ig_sub"/>
</dbReference>
<evidence type="ECO:0000256" key="8">
    <source>
        <dbReference type="ARBA" id="ARBA00023157"/>
    </source>
</evidence>
<dbReference type="GO" id="GO:0098609">
    <property type="term" value="P:cell-cell adhesion"/>
    <property type="evidence" value="ECO:0007669"/>
    <property type="project" value="InterPro"/>
</dbReference>
<dbReference type="InterPro" id="IPR036179">
    <property type="entry name" value="Ig-like_dom_sf"/>
</dbReference>
<dbReference type="SMART" id="SM00409">
    <property type="entry name" value="IG"/>
    <property type="match status" value="2"/>
</dbReference>
<dbReference type="InterPro" id="IPR047012">
    <property type="entry name" value="ICAM_VCAM"/>
</dbReference>
<comment type="subcellular location">
    <subcellularLocation>
        <location evidence="1">Membrane</location>
        <topology evidence="1">Single-pass type I membrane protein</topology>
    </subcellularLocation>
</comment>
<accession>A0A3Q3WF45</accession>
<dbReference type="Gene3D" id="2.60.40.10">
    <property type="entry name" value="Immunoglobulins"/>
    <property type="match status" value="3"/>
</dbReference>
<evidence type="ECO:0000256" key="1">
    <source>
        <dbReference type="ARBA" id="ARBA00004479"/>
    </source>
</evidence>
<dbReference type="InterPro" id="IPR013783">
    <property type="entry name" value="Ig-like_fold"/>
</dbReference>
<dbReference type="OMA" id="CHAWNDI"/>
<dbReference type="AlphaFoldDB" id="A0A3Q3WF45"/>
<dbReference type="Pfam" id="PF13895">
    <property type="entry name" value="Ig_2"/>
    <property type="match status" value="1"/>
</dbReference>
<evidence type="ECO:0000256" key="9">
    <source>
        <dbReference type="ARBA" id="ARBA00023180"/>
    </source>
</evidence>
<dbReference type="InterPro" id="IPR007110">
    <property type="entry name" value="Ig-like_dom"/>
</dbReference>
<dbReference type="FunFam" id="2.60.40.10:FF:000032">
    <property type="entry name" value="palladin isoform X1"/>
    <property type="match status" value="1"/>
</dbReference>
<keyword evidence="8" id="KW-1015">Disulfide bond</keyword>
<reference evidence="12" key="2">
    <citation type="submission" date="2025-09" db="UniProtKB">
        <authorList>
            <consortium name="Ensembl"/>
        </authorList>
    </citation>
    <scope>IDENTIFICATION</scope>
</reference>
<proteinExistence type="predicted"/>
<keyword evidence="13" id="KW-1185">Reference proteome</keyword>
<dbReference type="GO" id="GO:0005178">
    <property type="term" value="F:integrin binding"/>
    <property type="evidence" value="ECO:0007669"/>
    <property type="project" value="InterPro"/>
</dbReference>
<reference evidence="12" key="1">
    <citation type="submission" date="2025-08" db="UniProtKB">
        <authorList>
            <consortium name="Ensembl"/>
        </authorList>
    </citation>
    <scope>IDENTIFICATION</scope>
</reference>
<dbReference type="InterPro" id="IPR003987">
    <property type="entry name" value="ICAM_VCAM_N"/>
</dbReference>
<organism evidence="12 13">
    <name type="scientific">Mola mola</name>
    <name type="common">Ocean sunfish</name>
    <name type="synonym">Tetraodon mola</name>
    <dbReference type="NCBI Taxonomy" id="94237"/>
    <lineage>
        <taxon>Eukaryota</taxon>
        <taxon>Metazoa</taxon>
        <taxon>Chordata</taxon>
        <taxon>Craniata</taxon>
        <taxon>Vertebrata</taxon>
        <taxon>Euteleostomi</taxon>
        <taxon>Actinopterygii</taxon>
        <taxon>Neopterygii</taxon>
        <taxon>Teleostei</taxon>
        <taxon>Neoteleostei</taxon>
        <taxon>Acanthomorphata</taxon>
        <taxon>Eupercaria</taxon>
        <taxon>Tetraodontiformes</taxon>
        <taxon>Molidae</taxon>
        <taxon>Mola</taxon>
    </lineage>
</organism>
<evidence type="ECO:0000256" key="7">
    <source>
        <dbReference type="ARBA" id="ARBA00023136"/>
    </source>
</evidence>
<keyword evidence="2" id="KW-0812">Transmembrane</keyword>
<dbReference type="PANTHER" id="PTHR13771">
    <property type="entry name" value="INTERCELLULAR ADHESION MOLECULE"/>
    <property type="match status" value="1"/>
</dbReference>
<evidence type="ECO:0000256" key="6">
    <source>
        <dbReference type="ARBA" id="ARBA00022989"/>
    </source>
</evidence>
<dbReference type="SUPFAM" id="SSF48726">
    <property type="entry name" value="Immunoglobulin"/>
    <property type="match status" value="3"/>
</dbReference>
<dbReference type="PROSITE" id="PS50835">
    <property type="entry name" value="IG_LIKE"/>
    <property type="match status" value="2"/>
</dbReference>
<keyword evidence="4" id="KW-0677">Repeat</keyword>